<reference evidence="1 2" key="1">
    <citation type="submission" date="2020-10" db="EMBL/GenBank/DDBJ databases">
        <title>Phylogeny of dyella-like bacteria.</title>
        <authorList>
            <person name="Fu J."/>
        </authorList>
    </citation>
    <scope>NUCLEOTIDE SEQUENCE [LARGE SCALE GENOMIC DNA]</scope>
    <source>
        <strain evidence="1 2">Gsoil3046</strain>
    </source>
</reference>
<dbReference type="EMBL" id="JADIKM010000003">
    <property type="protein sequence ID" value="MFK2905125.1"/>
    <property type="molecule type" value="Genomic_DNA"/>
</dbReference>
<name>A0ABW8JY01_9GAMM</name>
<evidence type="ECO:0000313" key="1">
    <source>
        <dbReference type="EMBL" id="MFK2905125.1"/>
    </source>
</evidence>
<organism evidence="1 2">
    <name type="scientific">Dyella ginsengisoli</name>
    <dbReference type="NCBI Taxonomy" id="363848"/>
    <lineage>
        <taxon>Bacteria</taxon>
        <taxon>Pseudomonadati</taxon>
        <taxon>Pseudomonadota</taxon>
        <taxon>Gammaproteobacteria</taxon>
        <taxon>Lysobacterales</taxon>
        <taxon>Rhodanobacteraceae</taxon>
        <taxon>Dyella</taxon>
    </lineage>
</organism>
<gene>
    <name evidence="1" type="ORF">ISP17_14270</name>
</gene>
<accession>A0ABW8JY01</accession>
<dbReference type="RefSeq" id="WP_404634280.1">
    <property type="nucleotide sequence ID" value="NZ_JADIKM010000003.1"/>
</dbReference>
<sequence length="218" mass="25377">MYLSSEVYEWPFDAYERSGVDEIDFLFRGHTIWEHAAKRLEGDPTDLHRVDCIGALRRAINQRLKSLQSVYHFDKLPTNLAKRQLLERMQEFGLVRPTLLKELLEVRNLIEHQDSDPPSLEQCHRFVDIVWYFLKSTDELVTWSVDWIAYEEPGENSKVLISVKPAENWAIRVDGTLRPDLLLEESMPDALKLVNVKTKSVKGRKGSTPFSRTVELRP</sequence>
<proteinExistence type="predicted"/>
<keyword evidence="2" id="KW-1185">Reference proteome</keyword>
<protein>
    <recommendedName>
        <fullName evidence="3">DUF4145 domain-containing protein</fullName>
    </recommendedName>
</protein>
<dbReference type="Proteomes" id="UP001620460">
    <property type="component" value="Unassembled WGS sequence"/>
</dbReference>
<evidence type="ECO:0008006" key="3">
    <source>
        <dbReference type="Google" id="ProtNLM"/>
    </source>
</evidence>
<evidence type="ECO:0000313" key="2">
    <source>
        <dbReference type="Proteomes" id="UP001620460"/>
    </source>
</evidence>
<comment type="caution">
    <text evidence="1">The sequence shown here is derived from an EMBL/GenBank/DDBJ whole genome shotgun (WGS) entry which is preliminary data.</text>
</comment>